<reference evidence="2" key="2">
    <citation type="submission" date="2023-02" db="EMBL/GenBank/DDBJ databases">
        <authorList>
            <person name="Sun Q."/>
            <person name="Mori K."/>
        </authorList>
    </citation>
    <scope>NUCLEOTIDE SEQUENCE</scope>
    <source>
        <strain evidence="2">NBRC 110608</strain>
    </source>
</reference>
<name>A0ABM8HE31_9MICO</name>
<evidence type="ECO:0008006" key="3">
    <source>
        <dbReference type="Google" id="ProtNLM"/>
    </source>
</evidence>
<evidence type="ECO:0000256" key="1">
    <source>
        <dbReference type="SAM" id="MobiDB-lite"/>
    </source>
</evidence>
<dbReference type="InterPro" id="IPR027417">
    <property type="entry name" value="P-loop_NTPase"/>
</dbReference>
<proteinExistence type="predicted"/>
<gene>
    <name evidence="2" type="ORF">GCM10025872_29010</name>
</gene>
<dbReference type="PANTHER" id="PTHR42855">
    <property type="entry name" value="ABC TRANSPORTER ATP-BINDING SUBUNIT"/>
    <property type="match status" value="1"/>
</dbReference>
<feature type="region of interest" description="Disordered" evidence="1">
    <location>
        <begin position="76"/>
        <end position="125"/>
    </location>
</feature>
<dbReference type="PANTHER" id="PTHR42855:SF1">
    <property type="entry name" value="ABC TRANSPORTER DOMAIN-CONTAINING PROTEIN"/>
    <property type="match status" value="1"/>
</dbReference>
<organism evidence="2">
    <name type="scientific">Barrientosiimonas endolithica</name>
    <dbReference type="NCBI Taxonomy" id="1535208"/>
    <lineage>
        <taxon>Bacteria</taxon>
        <taxon>Bacillati</taxon>
        <taxon>Actinomycetota</taxon>
        <taxon>Actinomycetes</taxon>
        <taxon>Micrococcales</taxon>
        <taxon>Dermacoccaceae</taxon>
        <taxon>Barrientosiimonas</taxon>
    </lineage>
</organism>
<dbReference type="EMBL" id="AP027735">
    <property type="protein sequence ID" value="BDZ59244.1"/>
    <property type="molecule type" value="Genomic_DNA"/>
</dbReference>
<evidence type="ECO:0000313" key="2">
    <source>
        <dbReference type="EMBL" id="BDZ59244.1"/>
    </source>
</evidence>
<dbReference type="InterPro" id="IPR051309">
    <property type="entry name" value="ABCF_ATPase"/>
</dbReference>
<accession>A0ABM8HE31</accession>
<sequence length="187" mass="20079">MGSAIEFLGEPTNDLDIETLTSMEDVLDGWAGTLLVVSHDRYLLERMCDRQVALLGDGRIRELPGGVEQYLQLRHDQQQRTSRTAAAQGSSATGSSAGGSSGAASGSSGAGSGGLSAAEERQARKDLARAERTLNRLHEREQKLHDQLVEAASDHARAAELDRELRGVQEEQEAAELAWLEAAEKLG</sequence>
<dbReference type="RefSeq" id="WP_289231358.1">
    <property type="nucleotide sequence ID" value="NZ_AP027735.1"/>
</dbReference>
<dbReference type="Gene3D" id="3.40.50.300">
    <property type="entry name" value="P-loop containing nucleotide triphosphate hydrolases"/>
    <property type="match status" value="1"/>
</dbReference>
<reference evidence="2" key="1">
    <citation type="journal article" date="2014" name="Int. J. Syst. Evol. Microbiol.">
        <title>Complete genome of a new Firmicutes species belonging to the dominant human colonic microbiota ('Ruminococcus bicirculans') reveals two chromosomes and a selective capacity to utilize plant glucans.</title>
        <authorList>
            <consortium name="NISC Comparative Sequencing Program"/>
            <person name="Wegmann U."/>
            <person name="Louis P."/>
            <person name="Goesmann A."/>
            <person name="Henrissat B."/>
            <person name="Duncan S.H."/>
            <person name="Flint H.J."/>
        </authorList>
    </citation>
    <scope>NUCLEOTIDE SEQUENCE</scope>
    <source>
        <strain evidence="2">NBRC 110608</strain>
    </source>
</reference>
<protein>
    <recommendedName>
        <fullName evidence="3">ABC transporter Uup C-terminal domain-containing protein</fullName>
    </recommendedName>
</protein>
<dbReference type="SUPFAM" id="SSF52540">
    <property type="entry name" value="P-loop containing nucleoside triphosphate hydrolases"/>
    <property type="match status" value="1"/>
</dbReference>
<feature type="compositionally biased region" description="Low complexity" evidence="1">
    <location>
        <begin position="79"/>
        <end position="95"/>
    </location>
</feature>